<accession>A0ABV4U391</accession>
<evidence type="ECO:0000256" key="4">
    <source>
        <dbReference type="HAMAP-Rule" id="MF_01219"/>
    </source>
</evidence>
<comment type="caution">
    <text evidence="6">The sequence shown here is derived from an EMBL/GenBank/DDBJ whole genome shotgun (WGS) entry which is preliminary data.</text>
</comment>
<keyword evidence="4 6" id="KW-0808">Transferase</keyword>
<keyword evidence="2 4" id="KW-0805">Transcription regulation</keyword>
<name>A0ABV4U391_9BACT</name>
<dbReference type="Proteomes" id="UP001575105">
    <property type="component" value="Unassembled WGS sequence"/>
</dbReference>
<proteinExistence type="inferred from homology"/>
<feature type="domain" description="Phosphoribosyltransferase" evidence="5">
    <location>
        <begin position="19"/>
        <end position="143"/>
    </location>
</feature>
<dbReference type="NCBIfam" id="NF003545">
    <property type="entry name" value="PRK05205.1-1"/>
    <property type="match status" value="1"/>
</dbReference>
<evidence type="ECO:0000256" key="1">
    <source>
        <dbReference type="ARBA" id="ARBA00005565"/>
    </source>
</evidence>
<reference evidence="6 7" key="1">
    <citation type="submission" date="2024-08" db="EMBL/GenBank/DDBJ databases">
        <title>Whole-genome sequencing of halo(alkali)philic microorganisms from hypersaline lakes.</title>
        <authorList>
            <person name="Sorokin D.Y."/>
            <person name="Merkel A.Y."/>
            <person name="Messina E."/>
            <person name="Yakimov M."/>
        </authorList>
    </citation>
    <scope>NUCLEOTIDE SEQUENCE [LARGE SCALE GENOMIC DNA]</scope>
    <source>
        <strain evidence="6 7">AB-hyl4</strain>
    </source>
</reference>
<dbReference type="InterPro" id="IPR000836">
    <property type="entry name" value="PRTase_dom"/>
</dbReference>
<evidence type="ECO:0000259" key="5">
    <source>
        <dbReference type="Pfam" id="PF00156"/>
    </source>
</evidence>
<dbReference type="Gene3D" id="3.40.50.2020">
    <property type="match status" value="1"/>
</dbReference>
<evidence type="ECO:0000256" key="3">
    <source>
        <dbReference type="ARBA" id="ARBA00023163"/>
    </source>
</evidence>
<dbReference type="CDD" id="cd06223">
    <property type="entry name" value="PRTases_typeI"/>
    <property type="match status" value="1"/>
</dbReference>
<organism evidence="6 7">
    <name type="scientific">Natronomicrosphaera hydrolytica</name>
    <dbReference type="NCBI Taxonomy" id="3242702"/>
    <lineage>
        <taxon>Bacteria</taxon>
        <taxon>Pseudomonadati</taxon>
        <taxon>Planctomycetota</taxon>
        <taxon>Phycisphaerae</taxon>
        <taxon>Phycisphaerales</taxon>
        <taxon>Phycisphaeraceae</taxon>
        <taxon>Natronomicrosphaera</taxon>
    </lineage>
</organism>
<dbReference type="EMBL" id="JBGUBD010000002">
    <property type="protein sequence ID" value="MFA9477314.1"/>
    <property type="molecule type" value="Genomic_DNA"/>
</dbReference>
<evidence type="ECO:0000256" key="2">
    <source>
        <dbReference type="ARBA" id="ARBA00023015"/>
    </source>
</evidence>
<dbReference type="GO" id="GO:0004845">
    <property type="term" value="F:uracil phosphoribosyltransferase activity"/>
    <property type="evidence" value="ECO:0007669"/>
    <property type="project" value="UniProtKB-EC"/>
</dbReference>
<dbReference type="PANTHER" id="PTHR11608">
    <property type="entry name" value="BIFUNCTIONAL PROTEIN PYRR"/>
    <property type="match status" value="1"/>
</dbReference>
<keyword evidence="4 6" id="KW-0328">Glycosyltransferase</keyword>
<comment type="function">
    <text evidence="4">Regulates the transcription of the pyrimidine nucleotide (pyr) operon in response to exogenous pyrimidines.</text>
</comment>
<dbReference type="InterPro" id="IPR029057">
    <property type="entry name" value="PRTase-like"/>
</dbReference>
<gene>
    <name evidence="4 6" type="primary">pyrR</name>
    <name evidence="6" type="ORF">ACERK3_03285</name>
</gene>
<keyword evidence="7" id="KW-1185">Reference proteome</keyword>
<dbReference type="RefSeq" id="WP_425344239.1">
    <property type="nucleotide sequence ID" value="NZ_JBGUBD010000002.1"/>
</dbReference>
<protein>
    <recommendedName>
        <fullName evidence="4">Bifunctional protein PyrR</fullName>
    </recommendedName>
    <domain>
        <recommendedName>
            <fullName evidence="4">Pyrimidine operon regulatory protein</fullName>
        </recommendedName>
    </domain>
    <domain>
        <recommendedName>
            <fullName evidence="4">Uracil phosphoribosyltransferase</fullName>
            <shortName evidence="4">UPRTase</shortName>
            <ecNumber evidence="4">2.4.2.9</ecNumber>
        </recommendedName>
    </domain>
</protein>
<sequence>MAIMRNLADEIRVAELTTALADRLKQRIADDPDAPWALVGIRSRGDDLARRLAERLNLEQVGTLDITLYRDDLSEVGPQPVVRTTEVPFDIDGVNIILVDDVLMTGRSVRAALQSLMDLGRPRRVWLTVLVDRGGRELPIAADEAGLTIDSLGPRDRVKVQLKPTDEADAINIVGDRAIDEEGPR</sequence>
<comment type="similarity">
    <text evidence="1 4">Belongs to the purine/pyrimidine phosphoribosyltransferase family. PyrR subfamily.</text>
</comment>
<keyword evidence="3 4" id="KW-0804">Transcription</keyword>
<comment type="catalytic activity">
    <reaction evidence="4">
        <text>UMP + diphosphate = 5-phospho-alpha-D-ribose 1-diphosphate + uracil</text>
        <dbReference type="Rhea" id="RHEA:13017"/>
        <dbReference type="ChEBI" id="CHEBI:17568"/>
        <dbReference type="ChEBI" id="CHEBI:33019"/>
        <dbReference type="ChEBI" id="CHEBI:57865"/>
        <dbReference type="ChEBI" id="CHEBI:58017"/>
        <dbReference type="EC" id="2.4.2.9"/>
    </reaction>
</comment>
<feature type="short sequence motif" description="PRPP-binding" evidence="4">
    <location>
        <begin position="96"/>
        <end position="108"/>
    </location>
</feature>
<evidence type="ECO:0000313" key="6">
    <source>
        <dbReference type="EMBL" id="MFA9477314.1"/>
    </source>
</evidence>
<dbReference type="NCBIfam" id="NF003549">
    <property type="entry name" value="PRK05205.1-5"/>
    <property type="match status" value="1"/>
</dbReference>
<dbReference type="InterPro" id="IPR050137">
    <property type="entry name" value="PyrR_bifunctional"/>
</dbReference>
<comment type="function">
    <text evidence="4">Also displays a weak uracil phosphoribosyltransferase activity which is not physiologically significant.</text>
</comment>
<dbReference type="Pfam" id="PF00156">
    <property type="entry name" value="Pribosyltran"/>
    <property type="match status" value="1"/>
</dbReference>
<dbReference type="SUPFAM" id="SSF53271">
    <property type="entry name" value="PRTase-like"/>
    <property type="match status" value="1"/>
</dbReference>
<dbReference type="EC" id="2.4.2.9" evidence="4"/>
<evidence type="ECO:0000313" key="7">
    <source>
        <dbReference type="Proteomes" id="UP001575105"/>
    </source>
</evidence>
<dbReference type="InterPro" id="IPR023050">
    <property type="entry name" value="PyrR"/>
</dbReference>
<dbReference type="HAMAP" id="MF_01219">
    <property type="entry name" value="PyrR"/>
    <property type="match status" value="1"/>
</dbReference>
<dbReference type="PANTHER" id="PTHR11608:SF0">
    <property type="entry name" value="BIFUNCTIONAL PROTEIN PYRR"/>
    <property type="match status" value="1"/>
</dbReference>